<gene>
    <name evidence="2" type="ORF">G3I66_17770</name>
</gene>
<sequence length="864" mass="91215">MSTPTAPGTQGTDRFDDGFDEAAAAKLWALLPAVHRSADSTVVDGPGPLRELLARIAGQVAVTRRGLDRLWENQSVETCDDWVLPYLADLLGTNLVASMDAREQRLDVANTIAYRRRKGTVGLLEQLAADVTGWECRVVEFFRLLGRTRHGLDPEIGRPADAADPPAARRLQAESGLTGLLTGAAAGGFADLRRAFGAGQCNGPFDEFAHTADVRRGAGALGWYGVPKVGVFLWRSAALAVDRATPVAVAGCPGHYSFDPTGRQIALWQAPSRPPAGYEEEWVSPAAWQMPQPLTEEMYRSVRTAGEPGPPPGAHPDARASFWPSSLSVHSPGGDDPLPEAQVRVWPEVGRFAVEPAVHPVEVGYHYGLGSRIGAGPYDRRRVGSPVVPDPLPVIEVGGGTDEMLKPALAALDGSGTVVVTDGLTSTAVAPVGSPTAPITEVTVRAEEKTRGVVRPAATDGPWVFHGSGPGADPGARLRLEGLLLSGQDIVLRGGFAEVTLSCCTIDPGTSGALREPPTVWQPGVDARDLVASRIWVEGTVRTLTLDRCVTGPVRERNGGTVETLCASDSVVQGLPVDDGTGLTAAAVFDPDGLLRLLRDRHSPLTTWLHGRLGPETAAAVDAHADGAEVPATAVDDLVADLNEVLRKPLWDAARFAGRHVPPALVAQAEAAPTGAARLRVNRALLVTAFPLQLADAALALGDGIVCLDRCTVLGPGYAHRLEASESVLDGMMRVTDTQDGCLRFSAWSSGSTLPRRYESVEVAPGSPLFVSRRYGEAGYAQLADSVDACVVSGTGAGAASIRTGSRDGSEMGVFCRDGAPLKERSLLIKYREFLPVGLTPVLVPMPRPDSDAQTLRGRAWPPM</sequence>
<reference evidence="2 3" key="1">
    <citation type="submission" date="2020-01" db="EMBL/GenBank/DDBJ databases">
        <title>Insect and environment-associated Actinomycetes.</title>
        <authorList>
            <person name="Currrie C."/>
            <person name="Chevrette M."/>
            <person name="Carlson C."/>
            <person name="Stubbendieck R."/>
            <person name="Wendt-Pienkowski E."/>
        </authorList>
    </citation>
    <scope>NUCLEOTIDE SEQUENCE [LARGE SCALE GENOMIC DNA]</scope>
    <source>
        <strain evidence="2 3">SID7739</strain>
    </source>
</reference>
<dbReference type="EMBL" id="JAAGMQ010000526">
    <property type="protein sequence ID" value="NEC34994.1"/>
    <property type="molecule type" value="Genomic_DNA"/>
</dbReference>
<dbReference type="RefSeq" id="WP_164275471.1">
    <property type="nucleotide sequence ID" value="NZ_JAAGMQ010000526.1"/>
</dbReference>
<evidence type="ECO:0000313" key="2">
    <source>
        <dbReference type="EMBL" id="NEC34994.1"/>
    </source>
</evidence>
<evidence type="ECO:0000313" key="3">
    <source>
        <dbReference type="Proteomes" id="UP000475666"/>
    </source>
</evidence>
<organism evidence="2 3">
    <name type="scientific">Streptomyces rubrogriseus</name>
    <dbReference type="NCBI Taxonomy" id="194673"/>
    <lineage>
        <taxon>Bacteria</taxon>
        <taxon>Bacillati</taxon>
        <taxon>Actinomycetota</taxon>
        <taxon>Actinomycetes</taxon>
        <taxon>Kitasatosporales</taxon>
        <taxon>Streptomycetaceae</taxon>
        <taxon>Streptomyces</taxon>
        <taxon>Streptomyces violaceoruber group</taxon>
    </lineage>
</organism>
<evidence type="ECO:0000256" key="1">
    <source>
        <dbReference type="SAM" id="MobiDB-lite"/>
    </source>
</evidence>
<dbReference type="Proteomes" id="UP000475666">
    <property type="component" value="Unassembled WGS sequence"/>
</dbReference>
<proteinExistence type="predicted"/>
<accession>A0A6G3TED3</accession>
<feature type="region of interest" description="Disordered" evidence="1">
    <location>
        <begin position="303"/>
        <end position="335"/>
    </location>
</feature>
<dbReference type="InterPro" id="IPR006521">
    <property type="entry name" value="Tail_protein_I"/>
</dbReference>
<name>A0A6G3TED3_9ACTN</name>
<dbReference type="AlphaFoldDB" id="A0A6G3TED3"/>
<dbReference type="Pfam" id="PF09684">
    <property type="entry name" value="Tail_P2_I"/>
    <property type="match status" value="1"/>
</dbReference>
<protein>
    <submittedName>
        <fullName evidence="2">Uncharacterized protein</fullName>
    </submittedName>
</protein>
<comment type="caution">
    <text evidence="2">The sequence shown here is derived from an EMBL/GenBank/DDBJ whole genome shotgun (WGS) entry which is preliminary data.</text>
</comment>